<name>A0A8C0KJQ7_CANLU</name>
<dbReference type="PANTHER" id="PTHR37457">
    <property type="entry name" value="TRNA SELENOCYSTEINE 1-ASSOCIATED PROTEIN 1-RELATED"/>
    <property type="match status" value="1"/>
</dbReference>
<reference evidence="3" key="2">
    <citation type="submission" date="2025-09" db="UniProtKB">
        <authorList>
            <consortium name="Ensembl"/>
        </authorList>
    </citation>
    <scope>IDENTIFICATION</scope>
</reference>
<dbReference type="GeneTree" id="ENSGT00940000163315"/>
<evidence type="ECO:0000313" key="4">
    <source>
        <dbReference type="Proteomes" id="UP000694391"/>
    </source>
</evidence>
<organism evidence="3 4">
    <name type="scientific">Canis lupus dingo</name>
    <name type="common">dingo</name>
    <dbReference type="NCBI Taxonomy" id="286419"/>
    <lineage>
        <taxon>Eukaryota</taxon>
        <taxon>Metazoa</taxon>
        <taxon>Chordata</taxon>
        <taxon>Craniata</taxon>
        <taxon>Vertebrata</taxon>
        <taxon>Euteleostomi</taxon>
        <taxon>Mammalia</taxon>
        <taxon>Eutheria</taxon>
        <taxon>Laurasiatheria</taxon>
        <taxon>Carnivora</taxon>
        <taxon>Caniformia</taxon>
        <taxon>Canidae</taxon>
        <taxon>Canis</taxon>
    </lineage>
</organism>
<evidence type="ECO:0000256" key="1">
    <source>
        <dbReference type="SAM" id="MobiDB-lite"/>
    </source>
</evidence>
<dbReference type="InterPro" id="IPR041085">
    <property type="entry name" value="TSAP1_C"/>
</dbReference>
<sequence length="198" mass="21886">RLRAPRRVRRCRGLLDSTALRTPDGTPPGASASRRKRHISGWPPGNVFHSCSSITSPRKNGEIWSRGSTLSPCFVGKPVFRPCQGYPSGTWFEQQHCGYSLSVYGCGCAADGSGSQRSVRETSGCPAQSLVTPKESTALAEKQDEDPLEDPNLHLNIEELNKEFMVKSEELYDSLMSCHWQPLDTVHSEIPDEAPRET</sequence>
<dbReference type="AlphaFoldDB" id="A0A8C0KJQ7"/>
<evidence type="ECO:0000259" key="2">
    <source>
        <dbReference type="Pfam" id="PF17654"/>
    </source>
</evidence>
<accession>A0A8C0KJQ7</accession>
<proteinExistence type="predicted"/>
<feature type="domain" description="tRNA selenocysteine 1-associated protein 1 C-terminal" evidence="2">
    <location>
        <begin position="80"/>
        <end position="191"/>
    </location>
</feature>
<dbReference type="InterPro" id="IPR040434">
    <property type="entry name" value="TSAP1"/>
</dbReference>
<reference evidence="3" key="1">
    <citation type="submission" date="2025-08" db="UniProtKB">
        <authorList>
            <consortium name="Ensembl"/>
        </authorList>
    </citation>
    <scope>IDENTIFICATION</scope>
</reference>
<feature type="region of interest" description="Disordered" evidence="1">
    <location>
        <begin position="17"/>
        <end position="39"/>
    </location>
</feature>
<keyword evidence="4" id="KW-1185">Reference proteome</keyword>
<dbReference type="Proteomes" id="UP000694391">
    <property type="component" value="Unplaced"/>
</dbReference>
<protein>
    <recommendedName>
        <fullName evidence="2">tRNA selenocysteine 1-associated protein 1 C-terminal domain-containing protein</fullName>
    </recommendedName>
</protein>
<dbReference type="Ensembl" id="ENSCAFT00020018990.1">
    <property type="protein sequence ID" value="ENSCAFP00020016366.1"/>
    <property type="gene ID" value="ENSCAFG00020013135.1"/>
</dbReference>
<evidence type="ECO:0000313" key="3">
    <source>
        <dbReference type="Ensembl" id="ENSCAFP00020016366.1"/>
    </source>
</evidence>
<dbReference type="Pfam" id="PF17654">
    <property type="entry name" value="Trnau1ap"/>
    <property type="match status" value="1"/>
</dbReference>
<dbReference type="PANTHER" id="PTHR37457:SF1">
    <property type="entry name" value="SIMILAR TO HUMAN CHROMOSOME 6 OPEN READING FRAME 52"/>
    <property type="match status" value="1"/>
</dbReference>